<dbReference type="Proteomes" id="UP000503447">
    <property type="component" value="Chromosome"/>
</dbReference>
<reference evidence="3" key="1">
    <citation type="submission" date="2020-05" db="EMBL/GenBank/DDBJ databases">
        <title>Frigoriglobus tundricola gen. nov., sp. nov., a psychrotolerant cellulolytic planctomycete of the family Gemmataceae with two divergent copies of 16S rRNA gene.</title>
        <authorList>
            <person name="Kulichevskaya I.S."/>
            <person name="Ivanova A.A."/>
            <person name="Naumoff D.G."/>
            <person name="Beletsky A.V."/>
            <person name="Rijpstra W.I.C."/>
            <person name="Sinninghe Damste J.S."/>
            <person name="Mardanov A.V."/>
            <person name="Ravin N.V."/>
            <person name="Dedysh S.N."/>
        </authorList>
    </citation>
    <scope>NUCLEOTIDE SEQUENCE [LARGE SCALE GENOMIC DNA]</scope>
    <source>
        <strain evidence="3">PL17</strain>
    </source>
</reference>
<evidence type="ECO:0000313" key="2">
    <source>
        <dbReference type="EMBL" id="QJW99837.1"/>
    </source>
</evidence>
<dbReference type="EMBL" id="CP053452">
    <property type="protein sequence ID" value="QJW99837.1"/>
    <property type="molecule type" value="Genomic_DNA"/>
</dbReference>
<evidence type="ECO:0000256" key="1">
    <source>
        <dbReference type="SAM" id="Phobius"/>
    </source>
</evidence>
<gene>
    <name evidence="2" type="ORF">FTUN_7460</name>
</gene>
<keyword evidence="1" id="KW-0472">Membrane</keyword>
<keyword evidence="1" id="KW-1133">Transmembrane helix</keyword>
<dbReference type="KEGG" id="ftj:FTUN_7460"/>
<protein>
    <submittedName>
        <fullName evidence="2">Uncharacterized protein</fullName>
    </submittedName>
</protein>
<keyword evidence="3" id="KW-1185">Reference proteome</keyword>
<proteinExistence type="predicted"/>
<accession>A0A6M5Z0C4</accession>
<sequence length="126" mass="13181">MCGRGPTCGPGRDRCGRAVAVPAPAGRDCQIVFDVGAGPSAPIPLALLPDGSVIPLNAPVRDGTAECCRPVDPAPVVAPPPRPPASPVTLWHRLLFGAVVLAVNGLVMGWAWRRGQRDRTRKKHNG</sequence>
<dbReference type="AlphaFoldDB" id="A0A6M5Z0C4"/>
<name>A0A6M5Z0C4_9BACT</name>
<evidence type="ECO:0000313" key="3">
    <source>
        <dbReference type="Proteomes" id="UP000503447"/>
    </source>
</evidence>
<organism evidence="2 3">
    <name type="scientific">Frigoriglobus tundricola</name>
    <dbReference type="NCBI Taxonomy" id="2774151"/>
    <lineage>
        <taxon>Bacteria</taxon>
        <taxon>Pseudomonadati</taxon>
        <taxon>Planctomycetota</taxon>
        <taxon>Planctomycetia</taxon>
        <taxon>Gemmatales</taxon>
        <taxon>Gemmataceae</taxon>
        <taxon>Frigoriglobus</taxon>
    </lineage>
</organism>
<keyword evidence="1" id="KW-0812">Transmembrane</keyword>
<feature type="transmembrane region" description="Helical" evidence="1">
    <location>
        <begin position="90"/>
        <end position="112"/>
    </location>
</feature>